<dbReference type="InterPro" id="IPR039935">
    <property type="entry name" value="YML079W-like"/>
</dbReference>
<accession>A0AAJ1IFQ1</accession>
<dbReference type="InterPro" id="IPR009327">
    <property type="entry name" value="Cupin_DUF985"/>
</dbReference>
<name>A0AAJ1IFQ1_9SPIO</name>
<dbReference type="Gene3D" id="2.60.120.10">
    <property type="entry name" value="Jelly Rolls"/>
    <property type="match status" value="1"/>
</dbReference>
<comment type="caution">
    <text evidence="2">The sequence shown here is derived from an EMBL/GenBank/DDBJ whole genome shotgun (WGS) entry which is preliminary data.</text>
</comment>
<dbReference type="SUPFAM" id="SSF51182">
    <property type="entry name" value="RmlC-like cupins"/>
    <property type="match status" value="1"/>
</dbReference>
<dbReference type="CDD" id="cd06121">
    <property type="entry name" value="cupin_YML079wp"/>
    <property type="match status" value="1"/>
</dbReference>
<dbReference type="Proteomes" id="UP001221217">
    <property type="component" value="Unassembled WGS sequence"/>
</dbReference>
<dbReference type="PANTHER" id="PTHR33387">
    <property type="entry name" value="RMLC-LIKE JELLY ROLL FOLD PROTEIN"/>
    <property type="match status" value="1"/>
</dbReference>
<dbReference type="AlphaFoldDB" id="A0AAJ1IFQ1"/>
<dbReference type="PANTHER" id="PTHR33387:SF3">
    <property type="entry name" value="DUF985 DOMAIN-CONTAINING PROTEIN"/>
    <property type="match status" value="1"/>
</dbReference>
<dbReference type="InterPro" id="IPR014710">
    <property type="entry name" value="RmlC-like_jellyroll"/>
</dbReference>
<sequence length="151" mass="17149">MYRMNAEEFIEKLNLVPLPDEGGYFRQTWSTEAGTAIYFLITPESWSSFHLLDIAEIWHFYAGDPLKQVQLRADGTAGYYELSSNLSEGVGPQLICPGDVWQATRLVPGGEWALAGTTMAPPYTEECIRFPETDELEKLFPQHVELIKEFI</sequence>
<gene>
    <name evidence="2" type="ORF">PQJ61_11135</name>
</gene>
<evidence type="ECO:0000259" key="1">
    <source>
        <dbReference type="Pfam" id="PF06172"/>
    </source>
</evidence>
<dbReference type="InterPro" id="IPR011051">
    <property type="entry name" value="RmlC_Cupin_sf"/>
</dbReference>
<feature type="domain" description="DUF985" evidence="1">
    <location>
        <begin position="7"/>
        <end position="126"/>
    </location>
</feature>
<organism evidence="2 3">
    <name type="scientific">Candidatus Thalassospirochaeta sargassi</name>
    <dbReference type="NCBI Taxonomy" id="3119039"/>
    <lineage>
        <taxon>Bacteria</taxon>
        <taxon>Pseudomonadati</taxon>
        <taxon>Spirochaetota</taxon>
        <taxon>Spirochaetia</taxon>
        <taxon>Spirochaetales</taxon>
        <taxon>Spirochaetaceae</taxon>
        <taxon>Candidatus Thalassospirochaeta</taxon>
    </lineage>
</organism>
<dbReference type="EMBL" id="JAQQAL010000024">
    <property type="protein sequence ID" value="MDC7227304.1"/>
    <property type="molecule type" value="Genomic_DNA"/>
</dbReference>
<evidence type="ECO:0000313" key="3">
    <source>
        <dbReference type="Proteomes" id="UP001221217"/>
    </source>
</evidence>
<reference evidence="2 3" key="1">
    <citation type="submission" date="2022-12" db="EMBL/GenBank/DDBJ databases">
        <title>Metagenome assembled genome from gulf of manar.</title>
        <authorList>
            <person name="Kohli P."/>
            <person name="Pk S."/>
            <person name="Venkata Ramana C."/>
            <person name="Sasikala C."/>
        </authorList>
    </citation>
    <scope>NUCLEOTIDE SEQUENCE [LARGE SCALE GENOMIC DNA]</scope>
    <source>
        <strain evidence="2">JB008</strain>
    </source>
</reference>
<proteinExistence type="predicted"/>
<protein>
    <submittedName>
        <fullName evidence="2">Cupin domain-containing protein</fullName>
    </submittedName>
</protein>
<evidence type="ECO:0000313" key="2">
    <source>
        <dbReference type="EMBL" id="MDC7227304.1"/>
    </source>
</evidence>
<dbReference type="Pfam" id="PF06172">
    <property type="entry name" value="Cupin_5"/>
    <property type="match status" value="1"/>
</dbReference>